<dbReference type="EMBL" id="BTSX01000002">
    <property type="protein sequence ID" value="GMS85289.1"/>
    <property type="molecule type" value="Genomic_DNA"/>
</dbReference>
<dbReference type="GO" id="GO:0002151">
    <property type="term" value="F:G-quadruplex RNA binding"/>
    <property type="evidence" value="ECO:0007669"/>
    <property type="project" value="InterPro"/>
</dbReference>
<dbReference type="AlphaFoldDB" id="A0AAV5SV98"/>
<accession>A0AAV5SV98</accession>
<evidence type="ECO:0000313" key="3">
    <source>
        <dbReference type="Proteomes" id="UP001432027"/>
    </source>
</evidence>
<organism evidence="2 3">
    <name type="scientific">Pristionchus entomophagus</name>
    <dbReference type="NCBI Taxonomy" id="358040"/>
    <lineage>
        <taxon>Eukaryota</taxon>
        <taxon>Metazoa</taxon>
        <taxon>Ecdysozoa</taxon>
        <taxon>Nematoda</taxon>
        <taxon>Chromadorea</taxon>
        <taxon>Rhabditida</taxon>
        <taxon>Rhabditina</taxon>
        <taxon>Diplogasteromorpha</taxon>
        <taxon>Diplogasteroidea</taxon>
        <taxon>Neodiplogasteridae</taxon>
        <taxon>Pristionchus</taxon>
    </lineage>
</organism>
<sequence>VLQPSEHDGLCEEADSFSRQSSGMASVAHDHGFLPSRSEEWTVEDDVILISSIINAGDIDFIAKTVKFSKKYTISQLEKRWFDLLYDEEINSQAKKRLSQCMDGIEKLQKQIPLSLAETFMMNEFSATHPTWDDFERLL</sequence>
<dbReference type="Pfam" id="PF13325">
    <property type="entry name" value="MCRS_N"/>
    <property type="match status" value="1"/>
</dbReference>
<name>A0AAV5SV98_9BILA</name>
<evidence type="ECO:0000259" key="1">
    <source>
        <dbReference type="Pfam" id="PF13325"/>
    </source>
</evidence>
<dbReference type="GO" id="GO:0045944">
    <property type="term" value="P:positive regulation of transcription by RNA polymerase II"/>
    <property type="evidence" value="ECO:0007669"/>
    <property type="project" value="TreeGrafter"/>
</dbReference>
<dbReference type="PANTHER" id="PTHR13233:SF0">
    <property type="entry name" value="MICROSPHERULE PROTEIN 1"/>
    <property type="match status" value="1"/>
</dbReference>
<dbReference type="GO" id="GO:0071339">
    <property type="term" value="C:MLL1 complex"/>
    <property type="evidence" value="ECO:0007669"/>
    <property type="project" value="InterPro"/>
</dbReference>
<feature type="non-terminal residue" evidence="2">
    <location>
        <position position="1"/>
    </location>
</feature>
<feature type="domain" description="Microspherule protein N-terminal" evidence="1">
    <location>
        <begin position="41"/>
        <end position="139"/>
    </location>
</feature>
<keyword evidence="3" id="KW-1185">Reference proteome</keyword>
<reference evidence="2" key="1">
    <citation type="submission" date="2023-10" db="EMBL/GenBank/DDBJ databases">
        <title>Genome assembly of Pristionchus species.</title>
        <authorList>
            <person name="Yoshida K."/>
            <person name="Sommer R.J."/>
        </authorList>
    </citation>
    <scope>NUCLEOTIDE SEQUENCE</scope>
    <source>
        <strain evidence="2">RS0144</strain>
    </source>
</reference>
<dbReference type="InterPro" id="IPR025999">
    <property type="entry name" value="MCRS_N"/>
</dbReference>
<dbReference type="GO" id="GO:0044545">
    <property type="term" value="C:NSL complex"/>
    <property type="evidence" value="ECO:0007669"/>
    <property type="project" value="TreeGrafter"/>
</dbReference>
<gene>
    <name evidence="2" type="ORF">PENTCL1PPCAC_7464</name>
</gene>
<comment type="caution">
    <text evidence="2">The sequence shown here is derived from an EMBL/GenBank/DDBJ whole genome shotgun (WGS) entry which is preliminary data.</text>
</comment>
<dbReference type="Proteomes" id="UP001432027">
    <property type="component" value="Unassembled WGS sequence"/>
</dbReference>
<dbReference type="PANTHER" id="PTHR13233">
    <property type="entry name" value="MICROSPHERULE PROTEIN 1"/>
    <property type="match status" value="1"/>
</dbReference>
<protein>
    <recommendedName>
        <fullName evidence="1">Microspherule protein N-terminal domain-containing protein</fullName>
    </recommendedName>
</protein>
<dbReference type="InterPro" id="IPR037912">
    <property type="entry name" value="MCRS1"/>
</dbReference>
<dbReference type="GO" id="GO:0031011">
    <property type="term" value="C:Ino80 complex"/>
    <property type="evidence" value="ECO:0007669"/>
    <property type="project" value="InterPro"/>
</dbReference>
<proteinExistence type="predicted"/>
<evidence type="ECO:0000313" key="2">
    <source>
        <dbReference type="EMBL" id="GMS85289.1"/>
    </source>
</evidence>
<feature type="non-terminal residue" evidence="2">
    <location>
        <position position="139"/>
    </location>
</feature>